<keyword evidence="3" id="KW-1185">Reference proteome</keyword>
<reference evidence="2" key="1">
    <citation type="submission" date="2022-03" db="EMBL/GenBank/DDBJ databases">
        <title>Draft genome sequence of Aduncisulcus paluster, a free-living microaerophilic Fornicata.</title>
        <authorList>
            <person name="Yuyama I."/>
            <person name="Kume K."/>
            <person name="Tamura T."/>
            <person name="Inagaki Y."/>
            <person name="Hashimoto T."/>
        </authorList>
    </citation>
    <scope>NUCLEOTIDE SEQUENCE</scope>
    <source>
        <strain evidence="2">NY0171</strain>
    </source>
</reference>
<protein>
    <submittedName>
        <fullName evidence="2">Uncharacterized protein</fullName>
    </submittedName>
</protein>
<evidence type="ECO:0000313" key="2">
    <source>
        <dbReference type="EMBL" id="GKT36596.1"/>
    </source>
</evidence>
<accession>A0ABQ5KVY5</accession>
<sequence length="424" mass="49536">MGKRRSSRSHSNQSQSPNPVVIVVKCLQISLETLSKAFRDFDNPSVVFETISALESEKESKELFPQLISKISSCDSWDEVLCKFASNPFIISHIMSYAFNKKFTSTLPNFLFNFQFDTQLGDTFESSFSHIFLPCYYHIHALSQTYGFNFSQTMFRSTIPELSGTWAEPSLTKLSNTPYKYILNQLQLNCGIRLQKSEKSLYTFVLLAHNPSLTPIKFESRFLDSSFLSSSSSLHSCIEAVDDLEDEFSEYDEEESEIAGRTDTSLGGFIIEDSEEGESLGEEYERIEEEEEDLEFEEEEEEEDEEEEDEEALDWRNDDDNEWVGRSRKKEKTANKIEKVKQKKSKEEKKEEEEVEKRKEKRKTKKLPETQEEFTTSKKSTSKKEKKPKRRKDKRIKKRQEENGKEIHDVPEEEIRREEEELEA</sequence>
<dbReference type="Proteomes" id="UP001057375">
    <property type="component" value="Unassembled WGS sequence"/>
</dbReference>
<feature type="compositionally biased region" description="Basic and acidic residues" evidence="1">
    <location>
        <begin position="332"/>
        <end position="349"/>
    </location>
</feature>
<dbReference type="EMBL" id="BQXS01011262">
    <property type="protein sequence ID" value="GKT36596.1"/>
    <property type="molecule type" value="Genomic_DNA"/>
</dbReference>
<organism evidence="2 3">
    <name type="scientific">Aduncisulcus paluster</name>
    <dbReference type="NCBI Taxonomy" id="2918883"/>
    <lineage>
        <taxon>Eukaryota</taxon>
        <taxon>Metamonada</taxon>
        <taxon>Carpediemonas-like organisms</taxon>
        <taxon>Aduncisulcus</taxon>
    </lineage>
</organism>
<feature type="region of interest" description="Disordered" evidence="1">
    <location>
        <begin position="248"/>
        <end position="424"/>
    </location>
</feature>
<feature type="compositionally biased region" description="Acidic residues" evidence="1">
    <location>
        <begin position="248"/>
        <end position="257"/>
    </location>
</feature>
<evidence type="ECO:0000313" key="3">
    <source>
        <dbReference type="Proteomes" id="UP001057375"/>
    </source>
</evidence>
<gene>
    <name evidence="2" type="ORF">ADUPG1_009530</name>
</gene>
<name>A0ABQ5KVY5_9EUKA</name>
<comment type="caution">
    <text evidence="2">The sequence shown here is derived from an EMBL/GenBank/DDBJ whole genome shotgun (WGS) entry which is preliminary data.</text>
</comment>
<proteinExistence type="predicted"/>
<feature type="non-terminal residue" evidence="2">
    <location>
        <position position="424"/>
    </location>
</feature>
<evidence type="ECO:0000256" key="1">
    <source>
        <dbReference type="SAM" id="MobiDB-lite"/>
    </source>
</evidence>
<feature type="compositionally biased region" description="Basic and acidic residues" evidence="1">
    <location>
        <begin position="399"/>
        <end position="424"/>
    </location>
</feature>
<feature type="compositionally biased region" description="Acidic residues" evidence="1">
    <location>
        <begin position="272"/>
        <end position="312"/>
    </location>
</feature>
<feature type="compositionally biased region" description="Basic residues" evidence="1">
    <location>
        <begin position="380"/>
        <end position="398"/>
    </location>
</feature>